<dbReference type="InterPro" id="IPR036457">
    <property type="entry name" value="PPM-type-like_dom_sf"/>
</dbReference>
<dbReference type="SMART" id="SM00091">
    <property type="entry name" value="PAS"/>
    <property type="match status" value="1"/>
</dbReference>
<evidence type="ECO:0000313" key="4">
    <source>
        <dbReference type="EMBL" id="RPE35057.1"/>
    </source>
</evidence>
<feature type="domain" description="PAS" evidence="3">
    <location>
        <begin position="9"/>
        <end position="60"/>
    </location>
</feature>
<proteinExistence type="predicted"/>
<dbReference type="Pfam" id="PF01590">
    <property type="entry name" value="GAF"/>
    <property type="match status" value="1"/>
</dbReference>
<accession>A0A3N4S360</accession>
<protein>
    <submittedName>
        <fullName evidence="4">PAS domain S-box-containing protein</fullName>
    </submittedName>
</protein>
<dbReference type="Pfam" id="PF08448">
    <property type="entry name" value="PAS_4"/>
    <property type="match status" value="1"/>
</dbReference>
<dbReference type="Pfam" id="PF07228">
    <property type="entry name" value="SpoIIE"/>
    <property type="match status" value="1"/>
</dbReference>
<evidence type="ECO:0000313" key="5">
    <source>
        <dbReference type="Proteomes" id="UP000266906"/>
    </source>
</evidence>
<dbReference type="Gene3D" id="3.30.450.40">
    <property type="match status" value="1"/>
</dbReference>
<dbReference type="RefSeq" id="WP_123818673.1">
    <property type="nucleotide sequence ID" value="NZ_RKQG01000001.1"/>
</dbReference>
<dbReference type="InterPro" id="IPR000014">
    <property type="entry name" value="PAS"/>
</dbReference>
<dbReference type="InterPro" id="IPR035965">
    <property type="entry name" value="PAS-like_dom_sf"/>
</dbReference>
<name>A0A3N4S360_9ACTN</name>
<dbReference type="FunFam" id="3.30.450.40:FF:000035">
    <property type="entry name" value="PAS sensor protein"/>
    <property type="match status" value="1"/>
</dbReference>
<evidence type="ECO:0000259" key="3">
    <source>
        <dbReference type="PROSITE" id="PS50112"/>
    </source>
</evidence>
<dbReference type="CDD" id="cd00130">
    <property type="entry name" value="PAS"/>
    <property type="match status" value="1"/>
</dbReference>
<dbReference type="PANTHER" id="PTHR43156:SF2">
    <property type="entry name" value="STAGE II SPORULATION PROTEIN E"/>
    <property type="match status" value="1"/>
</dbReference>
<dbReference type="NCBIfam" id="TIGR00229">
    <property type="entry name" value="sensory_box"/>
    <property type="match status" value="1"/>
</dbReference>
<dbReference type="SUPFAM" id="SSF55785">
    <property type="entry name" value="PYP-like sensor domain (PAS domain)"/>
    <property type="match status" value="1"/>
</dbReference>
<feature type="region of interest" description="Disordered" evidence="2">
    <location>
        <begin position="556"/>
        <end position="582"/>
    </location>
</feature>
<dbReference type="Gene3D" id="3.60.40.10">
    <property type="entry name" value="PPM-type phosphatase domain"/>
    <property type="match status" value="1"/>
</dbReference>
<gene>
    <name evidence="4" type="ORF">EDD38_3404</name>
</gene>
<dbReference type="Proteomes" id="UP000266906">
    <property type="component" value="Unassembled WGS sequence"/>
</dbReference>
<reference evidence="4 5" key="1">
    <citation type="submission" date="2018-11" db="EMBL/GenBank/DDBJ databases">
        <title>Sequencing the genomes of 1000 actinobacteria strains.</title>
        <authorList>
            <person name="Klenk H.-P."/>
        </authorList>
    </citation>
    <scope>NUCLEOTIDE SEQUENCE [LARGE SCALE GENOMIC DNA]</scope>
    <source>
        <strain evidence="4 5">DSM 44781</strain>
    </source>
</reference>
<dbReference type="EMBL" id="RKQG01000001">
    <property type="protein sequence ID" value="RPE35057.1"/>
    <property type="molecule type" value="Genomic_DNA"/>
</dbReference>
<sequence length="582" mass="62200">MAEDLWSALPRPLRQVLDGTAAGIAVLDTGLRYRYVNPALAGMNGLPAEHHLGRTIAELLPDIDAREDVLRAVLADGRAREVTSSGRTRAASPLPRRYWHGAYHRIDGADGRPVGLVGIVLEVTASRRQQHELEQARSRLALLDTAATRVGTTLDVDTTCGELAAFLVEHLADAATVELLPHPDSSHARPRPDGSRRLRRAALAAAPELLDQVRRLGAPGEHIDYQPGSTTRRCLEAGRPIIENLLSDEELARSAPNAARVALYREIGIHSGLVVPLTARGHRIGTVTLMRIGASPGFGPDDAVAAQDLAGRAAITLDNARRYSREHDVAARLQRAMLAEPGSPHPDLDVAFRYRPAGTGALIGGDWYETVALPDGRTVLAIGDVMGHGIEAAAHMSHYQAMLRAMALLEPTADRLLTRLDHLACEVHDYRPSTCLVVYAEPARGRYALASAGHLPPAVVRPTGELALLPVEPGPPLGTGLNGYAPSTVVLPPDHTLLLYTDGLVERRDEDIDRSLARLTARRLPAGAGPAGLLDAVLAGAPDPAEDDIALLAAAPADPYPGRSRHREVLTVLTGGRRTGPR</sequence>
<keyword evidence="1" id="KW-0378">Hydrolase</keyword>
<evidence type="ECO:0000256" key="1">
    <source>
        <dbReference type="ARBA" id="ARBA00022801"/>
    </source>
</evidence>
<dbReference type="InterPro" id="IPR029016">
    <property type="entry name" value="GAF-like_dom_sf"/>
</dbReference>
<dbReference type="PANTHER" id="PTHR43156">
    <property type="entry name" value="STAGE II SPORULATION PROTEIN E-RELATED"/>
    <property type="match status" value="1"/>
</dbReference>
<dbReference type="InterPro" id="IPR001932">
    <property type="entry name" value="PPM-type_phosphatase-like_dom"/>
</dbReference>
<dbReference type="SMART" id="SM00065">
    <property type="entry name" value="GAF"/>
    <property type="match status" value="1"/>
</dbReference>
<dbReference type="Gene3D" id="3.30.450.20">
    <property type="entry name" value="PAS domain"/>
    <property type="match status" value="1"/>
</dbReference>
<dbReference type="AlphaFoldDB" id="A0A3N4S360"/>
<dbReference type="SUPFAM" id="SSF55781">
    <property type="entry name" value="GAF domain-like"/>
    <property type="match status" value="1"/>
</dbReference>
<dbReference type="InterPro" id="IPR052016">
    <property type="entry name" value="Bact_Sigma-Reg"/>
</dbReference>
<dbReference type="SMART" id="SM00331">
    <property type="entry name" value="PP2C_SIG"/>
    <property type="match status" value="1"/>
</dbReference>
<dbReference type="InterPro" id="IPR003018">
    <property type="entry name" value="GAF"/>
</dbReference>
<evidence type="ECO:0000256" key="2">
    <source>
        <dbReference type="SAM" id="MobiDB-lite"/>
    </source>
</evidence>
<comment type="caution">
    <text evidence="4">The sequence shown here is derived from an EMBL/GenBank/DDBJ whole genome shotgun (WGS) entry which is preliminary data.</text>
</comment>
<dbReference type="InterPro" id="IPR013656">
    <property type="entry name" value="PAS_4"/>
</dbReference>
<keyword evidence="5" id="KW-1185">Reference proteome</keyword>
<dbReference type="GO" id="GO:0016791">
    <property type="term" value="F:phosphatase activity"/>
    <property type="evidence" value="ECO:0007669"/>
    <property type="project" value="TreeGrafter"/>
</dbReference>
<organism evidence="4 5">
    <name type="scientific">Kitasatospora cineracea</name>
    <dbReference type="NCBI Taxonomy" id="88074"/>
    <lineage>
        <taxon>Bacteria</taxon>
        <taxon>Bacillati</taxon>
        <taxon>Actinomycetota</taxon>
        <taxon>Actinomycetes</taxon>
        <taxon>Kitasatosporales</taxon>
        <taxon>Streptomycetaceae</taxon>
        <taxon>Kitasatospora</taxon>
    </lineage>
</organism>
<dbReference type="SUPFAM" id="SSF81606">
    <property type="entry name" value="PP2C-like"/>
    <property type="match status" value="1"/>
</dbReference>
<dbReference type="PROSITE" id="PS50112">
    <property type="entry name" value="PAS"/>
    <property type="match status" value="1"/>
</dbReference>